<evidence type="ECO:0000256" key="1">
    <source>
        <dbReference type="SAM" id="SignalP"/>
    </source>
</evidence>
<feature type="chain" id="PRO_5032349701" description="DUF4097 domain-containing protein" evidence="1">
    <location>
        <begin position="22"/>
        <end position="268"/>
    </location>
</feature>
<reference evidence="3 4" key="1">
    <citation type="submission" date="2020-03" db="EMBL/GenBank/DDBJ databases">
        <title>Genomic Encyclopedia of Type Strains, Phase IV (KMG-IV): sequencing the most valuable type-strain genomes for metagenomic binning, comparative biology and taxonomic classification.</title>
        <authorList>
            <person name="Goeker M."/>
        </authorList>
    </citation>
    <scope>NUCLEOTIDE SEQUENCE [LARGE SCALE GENOMIC DNA]</scope>
    <source>
        <strain evidence="3 4">DSM 29762</strain>
    </source>
</reference>
<keyword evidence="4" id="KW-1185">Reference proteome</keyword>
<dbReference type="EMBL" id="JAATJJ010000001">
    <property type="protein sequence ID" value="NJB71427.1"/>
    <property type="molecule type" value="Genomic_DNA"/>
</dbReference>
<evidence type="ECO:0000313" key="4">
    <source>
        <dbReference type="Proteomes" id="UP000590442"/>
    </source>
</evidence>
<sequence length="268" mass="29137">MKNIKTITLMLLLFTGLVAKAQETSTELFSIPLSNPNDSGKLVVGQISGSINVISYEGKEVIVKASFGGKEQEQKSKNGLKRIANTSLAISAEEKNNVVEIINEQWNKRTDLEIKVPRNFSLKLSTINNGDIYVKGINGEMEISNINGHIDLEDVSGSASANTTNGHVKASFKSITNNASMAFTSFNGDVDVAFPSSLKANIKAKSDMGEIYTDFNMVLDSQKPVTKTDTKSGTYKVEIESWVKGKINGGGPEMLFKNFNGDIMIRAN</sequence>
<organism evidence="3 4">
    <name type="scientific">Saonia flava</name>
    <dbReference type="NCBI Taxonomy" id="523696"/>
    <lineage>
        <taxon>Bacteria</taxon>
        <taxon>Pseudomonadati</taxon>
        <taxon>Bacteroidota</taxon>
        <taxon>Flavobacteriia</taxon>
        <taxon>Flavobacteriales</taxon>
        <taxon>Flavobacteriaceae</taxon>
        <taxon>Saonia</taxon>
    </lineage>
</organism>
<evidence type="ECO:0000259" key="2">
    <source>
        <dbReference type="Pfam" id="PF13349"/>
    </source>
</evidence>
<evidence type="ECO:0000313" key="3">
    <source>
        <dbReference type="EMBL" id="NJB71427.1"/>
    </source>
</evidence>
<dbReference type="InterPro" id="IPR025164">
    <property type="entry name" value="Toastrack_DUF4097"/>
</dbReference>
<dbReference type="Pfam" id="PF13349">
    <property type="entry name" value="DUF4097"/>
    <property type="match status" value="1"/>
</dbReference>
<accession>A0A846QW18</accession>
<dbReference type="AlphaFoldDB" id="A0A846QW18"/>
<feature type="domain" description="DUF4097" evidence="2">
    <location>
        <begin position="128"/>
        <end position="239"/>
    </location>
</feature>
<gene>
    <name evidence="3" type="ORF">GGR42_001889</name>
</gene>
<comment type="caution">
    <text evidence="3">The sequence shown here is derived from an EMBL/GenBank/DDBJ whole genome shotgun (WGS) entry which is preliminary data.</text>
</comment>
<protein>
    <recommendedName>
        <fullName evidence="2">DUF4097 domain-containing protein</fullName>
    </recommendedName>
</protein>
<dbReference type="Proteomes" id="UP000590442">
    <property type="component" value="Unassembled WGS sequence"/>
</dbReference>
<dbReference type="RefSeq" id="WP_167963193.1">
    <property type="nucleotide sequence ID" value="NZ_JAATJJ010000001.1"/>
</dbReference>
<proteinExistence type="predicted"/>
<keyword evidence="1" id="KW-0732">Signal</keyword>
<feature type="signal peptide" evidence="1">
    <location>
        <begin position="1"/>
        <end position="21"/>
    </location>
</feature>
<name>A0A846QW18_9FLAO</name>